<dbReference type="GO" id="GO:0030170">
    <property type="term" value="F:pyridoxal phosphate binding"/>
    <property type="evidence" value="ECO:0007669"/>
    <property type="project" value="InterPro"/>
</dbReference>
<comment type="cofactor">
    <cofactor evidence="1 12">
        <name>pyridoxal 5'-phosphate</name>
        <dbReference type="ChEBI" id="CHEBI:597326"/>
    </cofactor>
</comment>
<dbReference type="RefSeq" id="WP_089411691.1">
    <property type="nucleotide sequence ID" value="NZ_FZQA01000002.1"/>
</dbReference>
<dbReference type="NCBIfam" id="TIGR00260">
    <property type="entry name" value="thrC"/>
    <property type="match status" value="1"/>
</dbReference>
<evidence type="ECO:0000256" key="1">
    <source>
        <dbReference type="ARBA" id="ARBA00001933"/>
    </source>
</evidence>
<protein>
    <recommendedName>
        <fullName evidence="5 11">Threonine synthase</fullName>
        <ecNumber evidence="4 11">4.2.3.1</ecNumber>
    </recommendedName>
</protein>
<name>A0A239PQ47_9PROT</name>
<dbReference type="Gene3D" id="3.40.50.1100">
    <property type="match status" value="2"/>
</dbReference>
<feature type="modified residue" description="N6-(pyridoxal phosphate)lysine" evidence="12">
    <location>
        <position position="112"/>
    </location>
</feature>
<evidence type="ECO:0000256" key="12">
    <source>
        <dbReference type="PIRSR" id="PIRSR604450-51"/>
    </source>
</evidence>
<dbReference type="Pfam" id="PF24857">
    <property type="entry name" value="THR4_C"/>
    <property type="match status" value="1"/>
</dbReference>
<dbReference type="EC" id="4.2.3.1" evidence="4 11"/>
<evidence type="ECO:0000256" key="8">
    <source>
        <dbReference type="ARBA" id="ARBA00022898"/>
    </source>
</evidence>
<feature type="domain" description="Tryptophan synthase beta chain-like PALP" evidence="13">
    <location>
        <begin position="99"/>
        <end position="330"/>
    </location>
</feature>
<dbReference type="PANTHER" id="PTHR42690:SF1">
    <property type="entry name" value="THREONINE SYNTHASE-LIKE 2"/>
    <property type="match status" value="1"/>
</dbReference>
<sequence length="469" mass="50026">MRYVSTRGEAPAVDFRAALLAALAPDGGLYLPEAWPRHGGDFIDRLKGASFAEAASLTLSPFVAPWLSGEETRAMAAKAYGGFADPAVAPLRRIGEEDWLLELFHGPTLAFKDVAMQLLGLLFERALRDAGGRATIIGATSGDTGGAAVEAFRGRAGVEVFILHPEGRISEVQRRFMTTADDPNICNIAVDGTFDDCQRVVKEIFADCDFCARHSVSGVNSINWARLAIQTVYYFTAIAMLRAEGVEAAPSFVVPTGNFGDVFAGYAAKRMGAPVGRLCVAVNENDIMHRALSRGRYAPRAVTPTISPSMDIQIASNFERLLFEASGRDAAAIRDFMQAFAKKRAGDIPAAWLDEIRADFISERASEAETCEEIARLHKASGVLVDPHTAVGLAAMRKARADGRLSGPVVTLATAHPAKFPDAVESAAGARPPLPAHVGDLFAKPERCERAPASADAVKAMIEQAGGGR</sequence>
<evidence type="ECO:0000256" key="5">
    <source>
        <dbReference type="ARBA" id="ARBA00018679"/>
    </source>
</evidence>
<dbReference type="InterPro" id="IPR004450">
    <property type="entry name" value="Thr_synthase-like"/>
</dbReference>
<evidence type="ECO:0000256" key="7">
    <source>
        <dbReference type="ARBA" id="ARBA00022697"/>
    </source>
</evidence>
<dbReference type="CDD" id="cd01560">
    <property type="entry name" value="Thr-synth_2"/>
    <property type="match status" value="1"/>
</dbReference>
<organism evidence="15 16">
    <name type="scientific">Amphiplicatus metriothermophilus</name>
    <dbReference type="NCBI Taxonomy" id="1519374"/>
    <lineage>
        <taxon>Bacteria</taxon>
        <taxon>Pseudomonadati</taxon>
        <taxon>Pseudomonadota</taxon>
        <taxon>Alphaproteobacteria</taxon>
        <taxon>Parvularculales</taxon>
        <taxon>Parvularculaceae</taxon>
        <taxon>Amphiplicatus</taxon>
    </lineage>
</organism>
<dbReference type="EMBL" id="FZQA01000002">
    <property type="protein sequence ID" value="SNT72173.1"/>
    <property type="molecule type" value="Genomic_DNA"/>
</dbReference>
<feature type="domain" description="Threonine synthase N-terminal" evidence="14">
    <location>
        <begin position="2"/>
        <end position="80"/>
    </location>
</feature>
<dbReference type="InterPro" id="IPR029144">
    <property type="entry name" value="Thr_synth_N"/>
</dbReference>
<evidence type="ECO:0000313" key="16">
    <source>
        <dbReference type="Proteomes" id="UP000198346"/>
    </source>
</evidence>
<keyword evidence="8 12" id="KW-0663">Pyridoxal phosphate</keyword>
<evidence type="ECO:0000256" key="3">
    <source>
        <dbReference type="ARBA" id="ARBA00005517"/>
    </source>
</evidence>
<accession>A0A239PQ47</accession>
<evidence type="ECO:0000256" key="4">
    <source>
        <dbReference type="ARBA" id="ARBA00013028"/>
    </source>
</evidence>
<evidence type="ECO:0000256" key="9">
    <source>
        <dbReference type="ARBA" id="ARBA00023239"/>
    </source>
</evidence>
<evidence type="ECO:0000313" key="15">
    <source>
        <dbReference type="EMBL" id="SNT72173.1"/>
    </source>
</evidence>
<keyword evidence="6" id="KW-0028">Amino-acid biosynthesis</keyword>
<evidence type="ECO:0000256" key="10">
    <source>
        <dbReference type="ARBA" id="ARBA00049144"/>
    </source>
</evidence>
<dbReference type="InterPro" id="IPR001926">
    <property type="entry name" value="TrpB-like_PALP"/>
</dbReference>
<dbReference type="PROSITE" id="PS00165">
    <property type="entry name" value="DEHYDRATASE_SER_THR"/>
    <property type="match status" value="1"/>
</dbReference>
<dbReference type="Proteomes" id="UP000198346">
    <property type="component" value="Unassembled WGS sequence"/>
</dbReference>
<dbReference type="AlphaFoldDB" id="A0A239PQ47"/>
<dbReference type="InterPro" id="IPR051166">
    <property type="entry name" value="Threonine_Synthase"/>
</dbReference>
<dbReference type="Gene3D" id="3.90.1380.10">
    <property type="entry name" value="Threonine synthase, N-terminal domain"/>
    <property type="match status" value="1"/>
</dbReference>
<comment type="similarity">
    <text evidence="3">Belongs to the threonine synthase family.</text>
</comment>
<dbReference type="UniPathway" id="UPA00050">
    <property type="reaction ID" value="UER00065"/>
</dbReference>
<dbReference type="OrthoDB" id="9763107at2"/>
<dbReference type="SUPFAM" id="SSF53686">
    <property type="entry name" value="Tryptophan synthase beta subunit-like PLP-dependent enzymes"/>
    <property type="match status" value="1"/>
</dbReference>
<proteinExistence type="inferred from homology"/>
<dbReference type="Pfam" id="PF00291">
    <property type="entry name" value="PALP"/>
    <property type="match status" value="1"/>
</dbReference>
<dbReference type="InterPro" id="IPR000634">
    <property type="entry name" value="Ser/Thr_deHydtase_PyrdxlP-BS"/>
</dbReference>
<dbReference type="GO" id="GO:0009088">
    <property type="term" value="P:threonine biosynthetic process"/>
    <property type="evidence" value="ECO:0007669"/>
    <property type="project" value="UniProtKB-UniRule"/>
</dbReference>
<dbReference type="GO" id="GO:0004795">
    <property type="term" value="F:threonine synthase activity"/>
    <property type="evidence" value="ECO:0007669"/>
    <property type="project" value="UniProtKB-UniRule"/>
</dbReference>
<evidence type="ECO:0000256" key="6">
    <source>
        <dbReference type="ARBA" id="ARBA00022605"/>
    </source>
</evidence>
<evidence type="ECO:0000259" key="13">
    <source>
        <dbReference type="Pfam" id="PF00291"/>
    </source>
</evidence>
<dbReference type="PANTHER" id="PTHR42690">
    <property type="entry name" value="THREONINE SYNTHASE FAMILY MEMBER"/>
    <property type="match status" value="1"/>
</dbReference>
<keyword evidence="9" id="KW-0456">Lyase</keyword>
<gene>
    <name evidence="15" type="ORF">SAMN06297382_1209</name>
</gene>
<evidence type="ECO:0000259" key="14">
    <source>
        <dbReference type="Pfam" id="PF14821"/>
    </source>
</evidence>
<comment type="pathway">
    <text evidence="2">Amino-acid biosynthesis; L-threonine biosynthesis; L-threonine from L-aspartate: step 5/5.</text>
</comment>
<comment type="catalytic activity">
    <reaction evidence="10">
        <text>O-phospho-L-homoserine + H2O = L-threonine + phosphate</text>
        <dbReference type="Rhea" id="RHEA:10840"/>
        <dbReference type="ChEBI" id="CHEBI:15377"/>
        <dbReference type="ChEBI" id="CHEBI:43474"/>
        <dbReference type="ChEBI" id="CHEBI:57590"/>
        <dbReference type="ChEBI" id="CHEBI:57926"/>
        <dbReference type="EC" id="4.2.3.1"/>
    </reaction>
</comment>
<dbReference type="InterPro" id="IPR036052">
    <property type="entry name" value="TrpB-like_PALP_sf"/>
</dbReference>
<evidence type="ECO:0000256" key="2">
    <source>
        <dbReference type="ARBA" id="ARBA00004979"/>
    </source>
</evidence>
<dbReference type="Pfam" id="PF14821">
    <property type="entry name" value="Thr_synth_N"/>
    <property type="match status" value="1"/>
</dbReference>
<dbReference type="InterPro" id="IPR037158">
    <property type="entry name" value="Thr_synth_N_sf"/>
</dbReference>
<keyword evidence="16" id="KW-1185">Reference proteome</keyword>
<keyword evidence="7" id="KW-0791">Threonine biosynthesis</keyword>
<reference evidence="15 16" key="1">
    <citation type="submission" date="2017-07" db="EMBL/GenBank/DDBJ databases">
        <authorList>
            <person name="Sun Z.S."/>
            <person name="Albrecht U."/>
            <person name="Echele G."/>
            <person name="Lee C.C."/>
        </authorList>
    </citation>
    <scope>NUCLEOTIDE SEQUENCE [LARGE SCALE GENOMIC DNA]</scope>
    <source>
        <strain evidence="15 16">CGMCC 1.12710</strain>
    </source>
</reference>
<evidence type="ECO:0000256" key="11">
    <source>
        <dbReference type="NCBIfam" id="TIGR00260"/>
    </source>
</evidence>